<sequence length="133" mass="14596">MKIIRYIFPLLISACAIDPAATNDYTGLGNSEVAIQLKHSLFLGEVAVDHTIGNLVNSPRVVNQVDRRKALEALGFICPPETDTPCSYDGSAKSIIVSADRKDTTRFVTRVHIQALLSNRVVKVESHISKTDF</sequence>
<comment type="caution">
    <text evidence="1">The sequence shown here is derived from an EMBL/GenBank/DDBJ whole genome shotgun (WGS) entry which is preliminary data.</text>
</comment>
<organism evidence="1 2">
    <name type="scientific">Massilia cellulosiltytica</name>
    <dbReference type="NCBI Taxonomy" id="2683234"/>
    <lineage>
        <taxon>Bacteria</taxon>
        <taxon>Pseudomonadati</taxon>
        <taxon>Pseudomonadota</taxon>
        <taxon>Betaproteobacteria</taxon>
        <taxon>Burkholderiales</taxon>
        <taxon>Oxalobacteraceae</taxon>
        <taxon>Telluria group</taxon>
        <taxon>Massilia</taxon>
    </lineage>
</organism>
<dbReference type="Proteomes" id="UP000443353">
    <property type="component" value="Unassembled WGS sequence"/>
</dbReference>
<reference evidence="1 2" key="1">
    <citation type="submission" date="2019-12" db="EMBL/GenBank/DDBJ databases">
        <authorList>
            <person name="Li C."/>
            <person name="Zhao J."/>
        </authorList>
    </citation>
    <scope>NUCLEOTIDE SEQUENCE [LARGE SCALE GENOMIC DNA]</scope>
    <source>
        <strain evidence="1 2">NEAU-DD11</strain>
    </source>
</reference>
<name>A0A7X3G546_9BURK</name>
<accession>A0A7X3G546</accession>
<proteinExistence type="predicted"/>
<dbReference type="EMBL" id="WSES01000010">
    <property type="protein sequence ID" value="MVW63819.1"/>
    <property type="molecule type" value="Genomic_DNA"/>
</dbReference>
<dbReference type="AlphaFoldDB" id="A0A7X3G546"/>
<protein>
    <submittedName>
        <fullName evidence="1">Uncharacterized protein</fullName>
    </submittedName>
</protein>
<evidence type="ECO:0000313" key="2">
    <source>
        <dbReference type="Proteomes" id="UP000443353"/>
    </source>
</evidence>
<evidence type="ECO:0000313" key="1">
    <source>
        <dbReference type="EMBL" id="MVW63819.1"/>
    </source>
</evidence>
<keyword evidence="2" id="KW-1185">Reference proteome</keyword>
<gene>
    <name evidence="1" type="ORF">GPY61_28215</name>
</gene>
<dbReference type="RefSeq" id="WP_156403954.1">
    <property type="nucleotide sequence ID" value="NZ_WSES01000010.1"/>
</dbReference>